<protein>
    <submittedName>
        <fullName evidence="2">Uncharacterized protein</fullName>
    </submittedName>
</protein>
<name>A0A480AET2_9CYAN</name>
<dbReference type="RefSeq" id="WP_137907316.1">
    <property type="nucleotide sequence ID" value="NZ_BJCF01000010.1"/>
</dbReference>
<feature type="transmembrane region" description="Helical" evidence="1">
    <location>
        <begin position="6"/>
        <end position="24"/>
    </location>
</feature>
<dbReference type="EMBL" id="BJCF01000010">
    <property type="protein sequence ID" value="GCL41611.1"/>
    <property type="molecule type" value="Genomic_DNA"/>
</dbReference>
<keyword evidence="1" id="KW-0472">Membrane</keyword>
<dbReference type="AlphaFoldDB" id="A0A480AET2"/>
<evidence type="ECO:0000256" key="1">
    <source>
        <dbReference type="SAM" id="Phobius"/>
    </source>
</evidence>
<organism evidence="2 3">
    <name type="scientific">Dolichospermum planctonicum</name>
    <dbReference type="NCBI Taxonomy" id="136072"/>
    <lineage>
        <taxon>Bacteria</taxon>
        <taxon>Bacillati</taxon>
        <taxon>Cyanobacteriota</taxon>
        <taxon>Cyanophyceae</taxon>
        <taxon>Nostocales</taxon>
        <taxon>Aphanizomenonaceae</taxon>
        <taxon>Dolichospermum</taxon>
    </lineage>
</organism>
<proteinExistence type="predicted"/>
<comment type="caution">
    <text evidence="2">The sequence shown here is derived from an EMBL/GenBank/DDBJ whole genome shotgun (WGS) entry which is preliminary data.</text>
</comment>
<keyword evidence="1" id="KW-0812">Transmembrane</keyword>
<accession>A0A480AET2</accession>
<evidence type="ECO:0000313" key="2">
    <source>
        <dbReference type="EMBL" id="GCL41611.1"/>
    </source>
</evidence>
<sequence length="534" mass="60686">MNLPFILDVALGLIFIYLILSLLASEIQELITTLLQWRAEHLRRSVEIFLAGDAQNSEKPEVIQLVNRIYGNPLIQSINQEAKGLLATLPRRATWVFASFFSLLRKSNSRFKKETVFGDQKRSAPSYIGGDNFANTFMDTLQLPTLVKKITQIRLEKFKKENLDEIIQVLITLESSINNQELSSDFAKSIAKDYKQLEFEYNRIVNEFQNEKYDIYMSINLMRDSLDKYIYCFESNMENHEDILDKPLRELKFLRKDIFEDPEKAIVLGGLKPNINEIVKSIKKGSDIHDEVIANLQDKDSETYKKVKELIDILPDSVVNGIETMAKRVQMRAKSTEEGITLLRKEIENSFDSSMERAGGVYKRNAKGVAILIGITLAIATNTDTFHVINRLSKDSLLREIIIKKAVEVKSSNDLGMNQPDPNELLKDVELPIGWTIPNLTQQICGDDVSAENAIFCVRVKNGQSNVSVTEIDWKKFQVSNSPIFRVLIMIGGWFISGIAIAMGAPFWFDLLSKVMNVRNAGKKGKQSSKNQDE</sequence>
<evidence type="ECO:0000313" key="3">
    <source>
        <dbReference type="Proteomes" id="UP000299367"/>
    </source>
</evidence>
<reference evidence="3" key="1">
    <citation type="submission" date="2019-02" db="EMBL/GenBank/DDBJ databases">
        <title>Draft genome sequence of Dolichospermum planctonicum NIES-80.</title>
        <authorList>
            <person name="Yamaguchi H."/>
            <person name="Suzuki S."/>
            <person name="Kawachi M."/>
        </authorList>
    </citation>
    <scope>NUCLEOTIDE SEQUENCE [LARGE SCALE GENOMIC DNA]</scope>
    <source>
        <strain evidence="3">NIES-80</strain>
    </source>
</reference>
<keyword evidence="1" id="KW-1133">Transmembrane helix</keyword>
<feature type="transmembrane region" description="Helical" evidence="1">
    <location>
        <begin position="484"/>
        <end position="509"/>
    </location>
</feature>
<dbReference type="Proteomes" id="UP000299367">
    <property type="component" value="Unassembled WGS sequence"/>
</dbReference>
<gene>
    <name evidence="2" type="ORF">NIES80_13070</name>
</gene>
<dbReference type="OrthoDB" id="6286374at2"/>